<accession>A0A9N8YMG5</accession>
<sequence length="156" mass="18523">MVTGCMPRIEFQMWIDFGFCSCKVCNDYLGESEERKLSDLYQELIIQKDCQENRIEVCGYKQPIKSVYYLKQYVLSEFLSLELSVNVDYGFMNCRTDEIKKLRNMYKKLFETLQFDPQDLHEACMAGKIFNYIRSILPNEVVNANLLKNPYPLRDY</sequence>
<name>A0A9N8YMG5_9GLOM</name>
<reference evidence="1" key="1">
    <citation type="submission" date="2021-06" db="EMBL/GenBank/DDBJ databases">
        <authorList>
            <person name="Kallberg Y."/>
            <person name="Tangrot J."/>
            <person name="Rosling A."/>
        </authorList>
    </citation>
    <scope>NUCLEOTIDE SEQUENCE</scope>
    <source>
        <strain evidence="1">AZ414A</strain>
    </source>
</reference>
<protein>
    <submittedName>
        <fullName evidence="1">10409_t:CDS:1</fullName>
    </submittedName>
</protein>
<gene>
    <name evidence="1" type="ORF">DEBURN_LOCUS536</name>
</gene>
<comment type="caution">
    <text evidence="1">The sequence shown here is derived from an EMBL/GenBank/DDBJ whole genome shotgun (WGS) entry which is preliminary data.</text>
</comment>
<organism evidence="1 2">
    <name type="scientific">Diversispora eburnea</name>
    <dbReference type="NCBI Taxonomy" id="1213867"/>
    <lineage>
        <taxon>Eukaryota</taxon>
        <taxon>Fungi</taxon>
        <taxon>Fungi incertae sedis</taxon>
        <taxon>Mucoromycota</taxon>
        <taxon>Glomeromycotina</taxon>
        <taxon>Glomeromycetes</taxon>
        <taxon>Diversisporales</taxon>
        <taxon>Diversisporaceae</taxon>
        <taxon>Diversispora</taxon>
    </lineage>
</organism>
<proteinExistence type="predicted"/>
<evidence type="ECO:0000313" key="1">
    <source>
        <dbReference type="EMBL" id="CAG8433688.1"/>
    </source>
</evidence>
<keyword evidence="2" id="KW-1185">Reference proteome</keyword>
<evidence type="ECO:0000313" key="2">
    <source>
        <dbReference type="Proteomes" id="UP000789706"/>
    </source>
</evidence>
<dbReference type="Proteomes" id="UP000789706">
    <property type="component" value="Unassembled WGS sequence"/>
</dbReference>
<dbReference type="OrthoDB" id="4851849at2759"/>
<dbReference type="AlphaFoldDB" id="A0A9N8YMG5"/>
<dbReference type="EMBL" id="CAJVPK010000018">
    <property type="protein sequence ID" value="CAG8433688.1"/>
    <property type="molecule type" value="Genomic_DNA"/>
</dbReference>